<evidence type="ECO:0000313" key="7">
    <source>
        <dbReference type="RefSeq" id="XP_060054915.1"/>
    </source>
</evidence>
<dbReference type="GO" id="GO:0005737">
    <property type="term" value="C:cytoplasm"/>
    <property type="evidence" value="ECO:0007669"/>
    <property type="project" value="TreeGrafter"/>
</dbReference>
<feature type="coiled-coil region" evidence="3">
    <location>
        <begin position="85"/>
        <end position="112"/>
    </location>
</feature>
<dbReference type="STRING" id="9365.ENSEEUP00000011874"/>
<name>A0A1S3AED8_ERIEU</name>
<proteinExistence type="inferred from homology"/>
<dbReference type="eggNOG" id="KOG4010">
    <property type="taxonomic scope" value="Eukaryota"/>
</dbReference>
<dbReference type="CTD" id="89882"/>
<dbReference type="RefSeq" id="XP_060054915.1">
    <property type="nucleotide sequence ID" value="XM_060198932.1"/>
</dbReference>
<gene>
    <name evidence="6 7" type="primary">TPD52L3</name>
</gene>
<dbReference type="Pfam" id="PF04201">
    <property type="entry name" value="TPD52"/>
    <property type="match status" value="1"/>
</dbReference>
<dbReference type="InParanoid" id="A0A1S3AED8"/>
<protein>
    <submittedName>
        <fullName evidence="6 7">Tumor protein D55</fullName>
    </submittedName>
</protein>
<evidence type="ECO:0000256" key="4">
    <source>
        <dbReference type="SAM" id="MobiDB-lite"/>
    </source>
</evidence>
<dbReference type="Proteomes" id="UP001652624">
    <property type="component" value="Chromosome 10"/>
</dbReference>
<dbReference type="OrthoDB" id="10000687at2759"/>
<dbReference type="PANTHER" id="PTHR19307:SF5">
    <property type="entry name" value="TUMOR PROTEIN D55"/>
    <property type="match status" value="1"/>
</dbReference>
<accession>A0A1S3AED8</accession>
<evidence type="ECO:0000256" key="1">
    <source>
        <dbReference type="ARBA" id="ARBA00005702"/>
    </source>
</evidence>
<evidence type="ECO:0000256" key="3">
    <source>
        <dbReference type="SAM" id="Coils"/>
    </source>
</evidence>
<comment type="similarity">
    <text evidence="1">Belongs to the TPD52 family.</text>
</comment>
<dbReference type="AlphaFoldDB" id="A0A1S3AED8"/>
<dbReference type="InterPro" id="IPR007327">
    <property type="entry name" value="TPD52"/>
</dbReference>
<organism evidence="5 6">
    <name type="scientific">Erinaceus europaeus</name>
    <name type="common">Western European hedgehog</name>
    <dbReference type="NCBI Taxonomy" id="9365"/>
    <lineage>
        <taxon>Eukaryota</taxon>
        <taxon>Metazoa</taxon>
        <taxon>Chordata</taxon>
        <taxon>Craniata</taxon>
        <taxon>Vertebrata</taxon>
        <taxon>Euteleostomi</taxon>
        <taxon>Mammalia</taxon>
        <taxon>Eutheria</taxon>
        <taxon>Laurasiatheria</taxon>
        <taxon>Eulipotyphla</taxon>
        <taxon>Erinaceidae</taxon>
        <taxon>Erinaceinae</taxon>
        <taxon>Erinaceus</taxon>
    </lineage>
</organism>
<evidence type="ECO:0000313" key="6">
    <source>
        <dbReference type="RefSeq" id="XP_007533687.1"/>
    </source>
</evidence>
<dbReference type="RefSeq" id="XP_007533687.1">
    <property type="nucleotide sequence ID" value="XM_007533625.1"/>
</dbReference>
<evidence type="ECO:0000313" key="5">
    <source>
        <dbReference type="Proteomes" id="UP001652624"/>
    </source>
</evidence>
<feature type="compositionally biased region" description="Acidic residues" evidence="4">
    <location>
        <begin position="16"/>
        <end position="26"/>
    </location>
</feature>
<dbReference type="PANTHER" id="PTHR19307">
    <property type="entry name" value="TUMOR PROTEIN D52"/>
    <property type="match status" value="1"/>
</dbReference>
<keyword evidence="5" id="KW-1185">Reference proteome</keyword>
<sequence length="234" mass="25670">MDPSSPESHSTRIESDPADLDFDFDGQDDFSTGHKFDSLYQELDLDFLNEDLLSQSISGTMTQTSGGTDEPHSTAKPEVLTEAEQKELKLELGKLEAEIVILRHELAAKEKHCLELKRRLGLTASMGLKQNLTKSWHDVQVSNTYMKQKTTAALSTMGSAIYRKLGDMKKSATFRSFEGLMGTIKSRVAGGRELSSDCFPSSIWSGDDPFPLPGSGNDQVAGCGDDLLPFLEAE</sequence>
<reference evidence="6" key="1">
    <citation type="submission" date="2025-04" db="UniProtKB">
        <authorList>
            <consortium name="RefSeq"/>
        </authorList>
    </citation>
    <scope>IDENTIFICATION</scope>
</reference>
<evidence type="ECO:0000256" key="2">
    <source>
        <dbReference type="ARBA" id="ARBA00023054"/>
    </source>
</evidence>
<feature type="region of interest" description="Disordered" evidence="4">
    <location>
        <begin position="1"/>
        <end position="26"/>
    </location>
</feature>
<keyword evidence="2 3" id="KW-0175">Coiled coil</keyword>
<dbReference type="GeneID" id="103123010"/>